<keyword evidence="6" id="KW-0325">Glycoprotein</keyword>
<evidence type="ECO:0000259" key="10">
    <source>
        <dbReference type="PROSITE" id="PS51406"/>
    </source>
</evidence>
<evidence type="ECO:0000256" key="2">
    <source>
        <dbReference type="ARBA" id="ARBA00022525"/>
    </source>
</evidence>
<feature type="coiled-coil region" evidence="7">
    <location>
        <begin position="71"/>
        <end position="129"/>
    </location>
</feature>
<sequence>MEKILTTGLILFLTLCLDVPGTDGRKEEANVENAQKRPSRSSDAKGGRCSYTFIVPQQKLTGALCLNTQSAATNRSEVAELRVELRRQQEQLEKLRGQLEQEGALSVEIRALRKESNSMNSRIAQLYAQLLHEVIQKKDQALEQQRVENLLLNATTQALQVSSNYRELEKKYGALTSMMSSQNQFIARLEKQCQCSATHSTHLSSVVTSEPPKSSSNVHPNYSSEAKEITNDVQRDQSAPPPKQGKAGGVPSLPTTTDNTPTGPPFISFPVTKTPGPWRDCQHVLESGETTSGIYLLHLQSANRLVQAWCEQSQAQGGWTVIQRRQDGSVNFFRNWEQYKQGFGNLDGEYWLGLEHLYWLTKQAQYKLRVALEDWQGRQVFAEYDSFHLELESDWYRLRLGQYHGTAGDSLSWHNNKAFTTLDRDKDGYTGNCAHYQKGGWWYHMCAHSNLNGVWYRGGHYRSRYQDGVYWAEFHGGSYSLKRVSMMVKPR</sequence>
<name>A0A3Q1J7C5_ANATE</name>
<dbReference type="GO" id="GO:0030674">
    <property type="term" value="F:protein-macromolecule adaptor activity"/>
    <property type="evidence" value="ECO:0007669"/>
    <property type="project" value="TreeGrafter"/>
</dbReference>
<evidence type="ECO:0000256" key="8">
    <source>
        <dbReference type="SAM" id="MobiDB-lite"/>
    </source>
</evidence>
<feature type="region of interest" description="Disordered" evidence="8">
    <location>
        <begin position="228"/>
        <end position="268"/>
    </location>
</feature>
<dbReference type="Pfam" id="PF00147">
    <property type="entry name" value="Fibrinogen_C"/>
    <property type="match status" value="1"/>
</dbReference>
<gene>
    <name evidence="11" type="primary">ANGPTL6</name>
</gene>
<dbReference type="CDD" id="cd00087">
    <property type="entry name" value="FReD"/>
    <property type="match status" value="1"/>
</dbReference>
<dbReference type="InterPro" id="IPR036056">
    <property type="entry name" value="Fibrinogen-like_C"/>
</dbReference>
<dbReference type="GO" id="GO:0005201">
    <property type="term" value="F:extracellular matrix structural constituent"/>
    <property type="evidence" value="ECO:0007669"/>
    <property type="project" value="TreeGrafter"/>
</dbReference>
<feature type="domain" description="Fibrinogen C-terminal" evidence="10">
    <location>
        <begin position="272"/>
        <end position="491"/>
    </location>
</feature>
<dbReference type="InterPro" id="IPR037579">
    <property type="entry name" value="FIB_ANG-like"/>
</dbReference>
<dbReference type="OrthoDB" id="7735550at2759"/>
<dbReference type="AlphaFoldDB" id="A0A3Q1J7C5"/>
<dbReference type="SUPFAM" id="SSF56496">
    <property type="entry name" value="Fibrinogen C-terminal domain-like"/>
    <property type="match status" value="1"/>
</dbReference>
<evidence type="ECO:0000313" key="11">
    <source>
        <dbReference type="Ensembl" id="ENSATEP00000030752.1"/>
    </source>
</evidence>
<evidence type="ECO:0000256" key="6">
    <source>
        <dbReference type="ARBA" id="ARBA00023180"/>
    </source>
</evidence>
<accession>A0A3Q1J7C5</accession>
<dbReference type="InterPro" id="IPR014716">
    <property type="entry name" value="Fibrinogen_a/b/g_C_1"/>
</dbReference>
<reference evidence="11" key="1">
    <citation type="submission" date="2021-04" db="EMBL/GenBank/DDBJ databases">
        <authorList>
            <consortium name="Wellcome Sanger Institute Data Sharing"/>
        </authorList>
    </citation>
    <scope>NUCLEOTIDE SEQUENCE [LARGE SCALE GENOMIC DNA]</scope>
</reference>
<evidence type="ECO:0000256" key="1">
    <source>
        <dbReference type="ARBA" id="ARBA00004613"/>
    </source>
</evidence>
<protein>
    <recommendedName>
        <fullName evidence="10">Fibrinogen C-terminal domain-containing protein</fullName>
    </recommendedName>
</protein>
<evidence type="ECO:0000256" key="9">
    <source>
        <dbReference type="SAM" id="SignalP"/>
    </source>
</evidence>
<dbReference type="Proteomes" id="UP000265040">
    <property type="component" value="Chromosome 8"/>
</dbReference>
<dbReference type="STRING" id="64144.ENSATEP00000030752"/>
<evidence type="ECO:0000313" key="12">
    <source>
        <dbReference type="Proteomes" id="UP000265040"/>
    </source>
</evidence>
<dbReference type="FunCoup" id="A0A3Q1J7C5">
    <property type="interactions" value="1"/>
</dbReference>
<dbReference type="FunFam" id="3.90.215.10:FF:000001">
    <property type="entry name" value="Tenascin isoform 1"/>
    <property type="match status" value="1"/>
</dbReference>
<keyword evidence="2" id="KW-0964">Secreted</keyword>
<dbReference type="PROSITE" id="PS51406">
    <property type="entry name" value="FIBRINOGEN_C_2"/>
    <property type="match status" value="1"/>
</dbReference>
<dbReference type="GO" id="GO:0042730">
    <property type="term" value="P:fibrinolysis"/>
    <property type="evidence" value="ECO:0007669"/>
    <property type="project" value="TreeGrafter"/>
</dbReference>
<dbReference type="GO" id="GO:0034116">
    <property type="term" value="P:positive regulation of heterotypic cell-cell adhesion"/>
    <property type="evidence" value="ECO:0007669"/>
    <property type="project" value="TreeGrafter"/>
</dbReference>
<dbReference type="GO" id="GO:0070527">
    <property type="term" value="P:platelet aggregation"/>
    <property type="evidence" value="ECO:0007669"/>
    <property type="project" value="TreeGrafter"/>
</dbReference>
<reference evidence="11" key="3">
    <citation type="submission" date="2025-09" db="UniProtKB">
        <authorList>
            <consortium name="Ensembl"/>
        </authorList>
    </citation>
    <scope>IDENTIFICATION</scope>
</reference>
<feature type="chain" id="PRO_5018584178" description="Fibrinogen C-terminal domain-containing protein" evidence="9">
    <location>
        <begin position="25"/>
        <end position="491"/>
    </location>
</feature>
<dbReference type="InterPro" id="IPR002181">
    <property type="entry name" value="Fibrinogen_a/b/g_C_dom"/>
</dbReference>
<dbReference type="PANTHER" id="PTHR47221:SF6">
    <property type="entry name" value="FIBRINOGEN ALPHA CHAIN"/>
    <property type="match status" value="1"/>
</dbReference>
<dbReference type="GO" id="GO:0005577">
    <property type="term" value="C:fibrinogen complex"/>
    <property type="evidence" value="ECO:0007669"/>
    <property type="project" value="TreeGrafter"/>
</dbReference>
<feature type="compositionally biased region" description="Low complexity" evidence="8">
    <location>
        <begin position="251"/>
        <end position="261"/>
    </location>
</feature>
<dbReference type="Ensembl" id="ENSATET00000031214.3">
    <property type="protein sequence ID" value="ENSATEP00000030752.1"/>
    <property type="gene ID" value="ENSATEG00000021239.3"/>
</dbReference>
<proteinExistence type="predicted"/>
<comment type="subcellular location">
    <subcellularLocation>
        <location evidence="1">Secreted</location>
    </subcellularLocation>
</comment>
<dbReference type="PROSITE" id="PS00514">
    <property type="entry name" value="FIBRINOGEN_C_1"/>
    <property type="match status" value="1"/>
</dbReference>
<dbReference type="RefSeq" id="XP_026211816.1">
    <property type="nucleotide sequence ID" value="XM_026356031.1"/>
</dbReference>
<keyword evidence="5" id="KW-1015">Disulfide bond</keyword>
<keyword evidence="3 9" id="KW-0732">Signal</keyword>
<dbReference type="Gene3D" id="3.90.215.10">
    <property type="entry name" value="Gamma Fibrinogen, chain A, domain 1"/>
    <property type="match status" value="1"/>
</dbReference>
<dbReference type="SMART" id="SM00186">
    <property type="entry name" value="FBG"/>
    <property type="match status" value="1"/>
</dbReference>
<dbReference type="GeneID" id="113159377"/>
<keyword evidence="12" id="KW-1185">Reference proteome</keyword>
<evidence type="ECO:0000256" key="7">
    <source>
        <dbReference type="SAM" id="Coils"/>
    </source>
</evidence>
<reference evidence="11" key="2">
    <citation type="submission" date="2025-08" db="UniProtKB">
        <authorList>
            <consortium name="Ensembl"/>
        </authorList>
    </citation>
    <scope>IDENTIFICATION</scope>
</reference>
<dbReference type="OMA" id="KAGRCSY"/>
<dbReference type="PANTHER" id="PTHR47221">
    <property type="entry name" value="FIBRINOGEN ALPHA CHAIN"/>
    <property type="match status" value="1"/>
</dbReference>
<keyword evidence="4 7" id="KW-0175">Coiled coil</keyword>
<evidence type="ECO:0000256" key="5">
    <source>
        <dbReference type="ARBA" id="ARBA00023157"/>
    </source>
</evidence>
<organism evidence="11 12">
    <name type="scientific">Anabas testudineus</name>
    <name type="common">Climbing perch</name>
    <name type="synonym">Anthias testudineus</name>
    <dbReference type="NCBI Taxonomy" id="64144"/>
    <lineage>
        <taxon>Eukaryota</taxon>
        <taxon>Metazoa</taxon>
        <taxon>Chordata</taxon>
        <taxon>Craniata</taxon>
        <taxon>Vertebrata</taxon>
        <taxon>Euteleostomi</taxon>
        <taxon>Actinopterygii</taxon>
        <taxon>Neopterygii</taxon>
        <taxon>Teleostei</taxon>
        <taxon>Neoteleostei</taxon>
        <taxon>Acanthomorphata</taxon>
        <taxon>Anabantaria</taxon>
        <taxon>Anabantiformes</taxon>
        <taxon>Anabantoidei</taxon>
        <taxon>Anabantidae</taxon>
        <taxon>Anabas</taxon>
    </lineage>
</organism>
<dbReference type="InParanoid" id="A0A3Q1J7C5"/>
<feature type="signal peptide" evidence="9">
    <location>
        <begin position="1"/>
        <end position="24"/>
    </location>
</feature>
<evidence type="ECO:0000256" key="4">
    <source>
        <dbReference type="ARBA" id="ARBA00023054"/>
    </source>
</evidence>
<dbReference type="InterPro" id="IPR020837">
    <property type="entry name" value="Fibrinogen_CS"/>
</dbReference>
<dbReference type="GO" id="GO:0072377">
    <property type="term" value="P:blood coagulation, common pathway"/>
    <property type="evidence" value="ECO:0007669"/>
    <property type="project" value="TreeGrafter"/>
</dbReference>
<feature type="region of interest" description="Disordered" evidence="8">
    <location>
        <begin position="24"/>
        <end position="46"/>
    </location>
</feature>
<dbReference type="GeneTree" id="ENSGT00940000155091"/>
<evidence type="ECO:0000256" key="3">
    <source>
        <dbReference type="ARBA" id="ARBA00022729"/>
    </source>
</evidence>